<evidence type="ECO:0000313" key="1">
    <source>
        <dbReference type="EMBL" id="MBI3627895.1"/>
    </source>
</evidence>
<name>A0A9D6QVV5_9BACT</name>
<gene>
    <name evidence="1" type="ORF">HY220_04120</name>
</gene>
<proteinExistence type="predicted"/>
<evidence type="ECO:0000313" key="2">
    <source>
        <dbReference type="Proteomes" id="UP000808388"/>
    </source>
</evidence>
<dbReference type="GO" id="GO:0043565">
    <property type="term" value="F:sequence-specific DNA binding"/>
    <property type="evidence" value="ECO:0007669"/>
    <property type="project" value="InterPro"/>
</dbReference>
<comment type="caution">
    <text evidence="1">The sequence shown here is derived from an EMBL/GenBank/DDBJ whole genome shotgun (WGS) entry which is preliminary data.</text>
</comment>
<dbReference type="InterPro" id="IPR038116">
    <property type="entry name" value="TrpR-like_sf"/>
</dbReference>
<protein>
    <submittedName>
        <fullName evidence="1">Uncharacterized protein</fullName>
    </submittedName>
</protein>
<dbReference type="InterPro" id="IPR010921">
    <property type="entry name" value="Trp_repressor/repl_initiator"/>
</dbReference>
<dbReference type="AlphaFoldDB" id="A0A9D6QVV5"/>
<dbReference type="SUPFAM" id="SSF48295">
    <property type="entry name" value="TrpR-like"/>
    <property type="match status" value="1"/>
</dbReference>
<sequence length="112" mass="12974">MPRVSQNKISKEFEQEIISSLFRALGKLREVDASLFLSEFFTRSEKVMLAKRFMVAFFIEQGFDVIAICRILKISKSTVYSVERELVRSAGGYAKIILIHKNQKNSKVSWEH</sequence>
<accession>A0A9D6QVV5</accession>
<dbReference type="Gene3D" id="1.10.1270.10">
    <property type="entry name" value="TrpR-like"/>
    <property type="match status" value="1"/>
</dbReference>
<dbReference type="EMBL" id="JACQCQ010000013">
    <property type="protein sequence ID" value="MBI3627895.1"/>
    <property type="molecule type" value="Genomic_DNA"/>
</dbReference>
<dbReference type="Proteomes" id="UP000808388">
    <property type="component" value="Unassembled WGS sequence"/>
</dbReference>
<organism evidence="1 2">
    <name type="scientific">Candidatus Sungiibacteriota bacterium</name>
    <dbReference type="NCBI Taxonomy" id="2750080"/>
    <lineage>
        <taxon>Bacteria</taxon>
        <taxon>Candidatus Sungiibacteriota</taxon>
    </lineage>
</organism>
<reference evidence="1" key="1">
    <citation type="submission" date="2020-07" db="EMBL/GenBank/DDBJ databases">
        <title>Huge and variable diversity of episymbiotic CPR bacteria and DPANN archaea in groundwater ecosystems.</title>
        <authorList>
            <person name="He C.Y."/>
            <person name="Keren R."/>
            <person name="Whittaker M."/>
            <person name="Farag I.F."/>
            <person name="Doudna J."/>
            <person name="Cate J.H.D."/>
            <person name="Banfield J.F."/>
        </authorList>
    </citation>
    <scope>NUCLEOTIDE SEQUENCE</scope>
    <source>
        <strain evidence="1">NC_groundwater_972_Pr1_S-0.2um_49_27</strain>
    </source>
</reference>